<dbReference type="Proteomes" id="UP000289629">
    <property type="component" value="Chromosome"/>
</dbReference>
<accession>A0AAJ5NLS0</accession>
<proteinExistence type="predicted"/>
<evidence type="ECO:0000313" key="3">
    <source>
        <dbReference type="Proteomes" id="UP000289629"/>
    </source>
</evidence>
<dbReference type="RefSeq" id="WP_165073045.1">
    <property type="nucleotide sequence ID" value="NZ_CP007229.1"/>
</dbReference>
<dbReference type="AlphaFoldDB" id="A0AAJ5NLS0"/>
<name>A0AAJ5NLS0_9BACT</name>
<sequence>MFDFKAFFKKNRQKIGLGFQSGFVWICVIIGLAFTALTAWAIIYFFQQAFFDGFL</sequence>
<evidence type="ECO:0000313" key="2">
    <source>
        <dbReference type="EMBL" id="VEU62264.1"/>
    </source>
</evidence>
<gene>
    <name evidence="2" type="ORF">NCTC10125_00621</name>
</gene>
<protein>
    <submittedName>
        <fullName evidence="2">Uncharacterized protein</fullName>
    </submittedName>
</protein>
<organism evidence="2 3">
    <name type="scientific">Mesomycoplasma dispar</name>
    <dbReference type="NCBI Taxonomy" id="86660"/>
    <lineage>
        <taxon>Bacteria</taxon>
        <taxon>Bacillati</taxon>
        <taxon>Mycoplasmatota</taxon>
        <taxon>Mycoplasmoidales</taxon>
        <taxon>Metamycoplasmataceae</taxon>
        <taxon>Mesomycoplasma</taxon>
    </lineage>
</organism>
<evidence type="ECO:0000256" key="1">
    <source>
        <dbReference type="SAM" id="Phobius"/>
    </source>
</evidence>
<keyword evidence="1" id="KW-0812">Transmembrane</keyword>
<keyword evidence="1" id="KW-0472">Membrane</keyword>
<dbReference type="EMBL" id="LR214971">
    <property type="protein sequence ID" value="VEU62264.1"/>
    <property type="molecule type" value="Genomic_DNA"/>
</dbReference>
<keyword evidence="1" id="KW-1133">Transmembrane helix</keyword>
<reference evidence="2 3" key="1">
    <citation type="submission" date="2019-01" db="EMBL/GenBank/DDBJ databases">
        <authorList>
            <consortium name="Pathogen Informatics"/>
        </authorList>
    </citation>
    <scope>NUCLEOTIDE SEQUENCE [LARGE SCALE GENOMIC DNA]</scope>
    <source>
        <strain evidence="2 3">NCTC10125</strain>
    </source>
</reference>
<feature type="transmembrane region" description="Helical" evidence="1">
    <location>
        <begin position="21"/>
        <end position="46"/>
    </location>
</feature>